<dbReference type="RefSeq" id="WP_180492884.1">
    <property type="nucleotide sequence ID" value="NZ_JACCKS010000003.1"/>
</dbReference>
<name>A0A853JL54_9FIRM</name>
<dbReference type="Proteomes" id="UP000586254">
    <property type="component" value="Unassembled WGS sequence"/>
</dbReference>
<evidence type="ECO:0000259" key="1">
    <source>
        <dbReference type="Pfam" id="PF20612"/>
    </source>
</evidence>
<dbReference type="InterPro" id="IPR046749">
    <property type="entry name" value="SHOCT_2"/>
</dbReference>
<comment type="caution">
    <text evidence="2">The sequence shown here is derived from an EMBL/GenBank/DDBJ whole genome shotgun (WGS) entry which is preliminary data.</text>
</comment>
<dbReference type="Pfam" id="PF20612">
    <property type="entry name" value="SHOCT_2"/>
    <property type="match status" value="1"/>
</dbReference>
<sequence>MTKEQFDREKKYQAALAVAREMLKKGVINEADFLRIEARLAAKFQPVLGGIFC</sequence>
<accession>A0A853JL54</accession>
<evidence type="ECO:0000313" key="2">
    <source>
        <dbReference type="EMBL" id="NZA37139.1"/>
    </source>
</evidence>
<evidence type="ECO:0000313" key="3">
    <source>
        <dbReference type="Proteomes" id="UP000586254"/>
    </source>
</evidence>
<gene>
    <name evidence="2" type="ORF">H0N91_03030</name>
</gene>
<dbReference type="AlphaFoldDB" id="A0A853JL54"/>
<feature type="domain" description="SHOCT-like" evidence="1">
    <location>
        <begin position="1"/>
        <end position="52"/>
    </location>
</feature>
<dbReference type="EMBL" id="JACCKS010000003">
    <property type="protein sequence ID" value="NZA37139.1"/>
    <property type="molecule type" value="Genomic_DNA"/>
</dbReference>
<reference evidence="2 3" key="1">
    <citation type="submission" date="2020-07" db="EMBL/GenBank/DDBJ databases">
        <title>Organ Donor 1.</title>
        <authorList>
            <person name="Marsh A.J."/>
            <person name="Azcarate-Peril M.A."/>
        </authorList>
    </citation>
    <scope>NUCLEOTIDE SEQUENCE [LARGE SCALE GENOMIC DNA]</scope>
    <source>
        <strain evidence="2 3">AMC0717</strain>
    </source>
</reference>
<organism evidence="2 3">
    <name type="scientific">Eubacterium callanderi</name>
    <dbReference type="NCBI Taxonomy" id="53442"/>
    <lineage>
        <taxon>Bacteria</taxon>
        <taxon>Bacillati</taxon>
        <taxon>Bacillota</taxon>
        <taxon>Clostridia</taxon>
        <taxon>Eubacteriales</taxon>
        <taxon>Eubacteriaceae</taxon>
        <taxon>Eubacterium</taxon>
    </lineage>
</organism>
<protein>
    <recommendedName>
        <fullName evidence="1">SHOCT-like domain-containing protein</fullName>
    </recommendedName>
</protein>
<proteinExistence type="predicted"/>